<dbReference type="EMBL" id="KZ502442">
    <property type="protein sequence ID" value="PKU79576.1"/>
    <property type="molecule type" value="Genomic_DNA"/>
</dbReference>
<name>A0A2I0WV83_9ASPA</name>
<reference evidence="1 2" key="2">
    <citation type="journal article" date="2017" name="Nature">
        <title>The Apostasia genome and the evolution of orchids.</title>
        <authorList>
            <person name="Zhang G.Q."/>
            <person name="Liu K.W."/>
            <person name="Li Z."/>
            <person name="Lohaus R."/>
            <person name="Hsiao Y.Y."/>
            <person name="Niu S.C."/>
            <person name="Wang J.Y."/>
            <person name="Lin Y.C."/>
            <person name="Xu Q."/>
            <person name="Chen L.J."/>
            <person name="Yoshida K."/>
            <person name="Fujiwara S."/>
            <person name="Wang Z.W."/>
            <person name="Zhang Y.Q."/>
            <person name="Mitsuda N."/>
            <person name="Wang M."/>
            <person name="Liu G.H."/>
            <person name="Pecoraro L."/>
            <person name="Huang H.X."/>
            <person name="Xiao X.J."/>
            <person name="Lin M."/>
            <person name="Wu X.Y."/>
            <person name="Wu W.L."/>
            <person name="Chen Y.Y."/>
            <person name="Chang S.B."/>
            <person name="Sakamoto S."/>
            <person name="Ohme-Takagi M."/>
            <person name="Yagi M."/>
            <person name="Zeng S.J."/>
            <person name="Shen C.Y."/>
            <person name="Yeh C.M."/>
            <person name="Luo Y.B."/>
            <person name="Tsai W.C."/>
            <person name="Van de Peer Y."/>
            <person name="Liu Z.J."/>
        </authorList>
    </citation>
    <scope>NUCLEOTIDE SEQUENCE [LARGE SCALE GENOMIC DNA]</scope>
    <source>
        <tissue evidence="1">The whole plant</tissue>
    </source>
</reference>
<organism evidence="1 2">
    <name type="scientific">Dendrobium catenatum</name>
    <dbReference type="NCBI Taxonomy" id="906689"/>
    <lineage>
        <taxon>Eukaryota</taxon>
        <taxon>Viridiplantae</taxon>
        <taxon>Streptophyta</taxon>
        <taxon>Embryophyta</taxon>
        <taxon>Tracheophyta</taxon>
        <taxon>Spermatophyta</taxon>
        <taxon>Magnoliopsida</taxon>
        <taxon>Liliopsida</taxon>
        <taxon>Asparagales</taxon>
        <taxon>Orchidaceae</taxon>
        <taxon>Epidendroideae</taxon>
        <taxon>Malaxideae</taxon>
        <taxon>Dendrobiinae</taxon>
        <taxon>Dendrobium</taxon>
    </lineage>
</organism>
<dbReference type="InterPro" id="IPR040256">
    <property type="entry name" value="At4g02000-like"/>
</dbReference>
<evidence type="ECO:0000313" key="1">
    <source>
        <dbReference type="EMBL" id="PKU79576.1"/>
    </source>
</evidence>
<protein>
    <submittedName>
        <fullName evidence="1">Uncharacterized protein</fullName>
    </submittedName>
</protein>
<keyword evidence="2" id="KW-1185">Reference proteome</keyword>
<evidence type="ECO:0000313" key="2">
    <source>
        <dbReference type="Proteomes" id="UP000233837"/>
    </source>
</evidence>
<sequence>MEAVLSGGPWFVNGHIIGMEKWTPKFSPLSLKGLTSRIWVRMLHLPLHCWDEKNISRMASMIGKPLMMDGNMFQWERREFARVSVRIKIDQSLPLGVWVESLSGRFF</sequence>
<accession>A0A2I0WV83</accession>
<dbReference type="Proteomes" id="UP000233837">
    <property type="component" value="Unassembled WGS sequence"/>
</dbReference>
<reference evidence="1 2" key="1">
    <citation type="journal article" date="2016" name="Sci. Rep.">
        <title>The Dendrobium catenatum Lindl. genome sequence provides insights into polysaccharide synthase, floral development and adaptive evolution.</title>
        <authorList>
            <person name="Zhang G.Q."/>
            <person name="Xu Q."/>
            <person name="Bian C."/>
            <person name="Tsai W.C."/>
            <person name="Yeh C.M."/>
            <person name="Liu K.W."/>
            <person name="Yoshida K."/>
            <person name="Zhang L.S."/>
            <person name="Chang S.B."/>
            <person name="Chen F."/>
            <person name="Shi Y."/>
            <person name="Su Y.Y."/>
            <person name="Zhang Y.Q."/>
            <person name="Chen L.J."/>
            <person name="Yin Y."/>
            <person name="Lin M."/>
            <person name="Huang H."/>
            <person name="Deng H."/>
            <person name="Wang Z.W."/>
            <person name="Zhu S.L."/>
            <person name="Zhao X."/>
            <person name="Deng C."/>
            <person name="Niu S.C."/>
            <person name="Huang J."/>
            <person name="Wang M."/>
            <person name="Liu G.H."/>
            <person name="Yang H.J."/>
            <person name="Xiao X.J."/>
            <person name="Hsiao Y.Y."/>
            <person name="Wu W.L."/>
            <person name="Chen Y.Y."/>
            <person name="Mitsuda N."/>
            <person name="Ohme-Takagi M."/>
            <person name="Luo Y.B."/>
            <person name="Van de Peer Y."/>
            <person name="Liu Z.J."/>
        </authorList>
    </citation>
    <scope>NUCLEOTIDE SEQUENCE [LARGE SCALE GENOMIC DNA]</scope>
    <source>
        <tissue evidence="1">The whole plant</tissue>
    </source>
</reference>
<proteinExistence type="predicted"/>
<gene>
    <name evidence="1" type="ORF">MA16_Dca000922</name>
</gene>
<dbReference type="AlphaFoldDB" id="A0A2I0WV83"/>
<dbReference type="PANTHER" id="PTHR31286">
    <property type="entry name" value="GLYCINE-RICH CELL WALL STRUCTURAL PROTEIN 1.8-LIKE"/>
    <property type="match status" value="1"/>
</dbReference>
<dbReference type="PANTHER" id="PTHR31286:SF180">
    <property type="entry name" value="OS10G0362600 PROTEIN"/>
    <property type="match status" value="1"/>
</dbReference>